<reference evidence="2 3" key="1">
    <citation type="submission" date="2014-04" db="EMBL/GenBank/DDBJ databases">
        <authorList>
            <consortium name="DOE Joint Genome Institute"/>
            <person name="Kuo A."/>
            <person name="Kohler A."/>
            <person name="Costa M.D."/>
            <person name="Nagy L.G."/>
            <person name="Floudas D."/>
            <person name="Copeland A."/>
            <person name="Barry K.W."/>
            <person name="Cichocki N."/>
            <person name="Veneault-Fourrey C."/>
            <person name="LaButti K."/>
            <person name="Lindquist E.A."/>
            <person name="Lipzen A."/>
            <person name="Lundell T."/>
            <person name="Morin E."/>
            <person name="Murat C."/>
            <person name="Sun H."/>
            <person name="Tunlid A."/>
            <person name="Henrissat B."/>
            <person name="Grigoriev I.V."/>
            <person name="Hibbett D.S."/>
            <person name="Martin F."/>
            <person name="Nordberg H.P."/>
            <person name="Cantor M.N."/>
            <person name="Hua S.X."/>
        </authorList>
    </citation>
    <scope>NUCLEOTIDE SEQUENCE [LARGE SCALE GENOMIC DNA]</scope>
    <source>
        <strain evidence="2 3">Marx 270</strain>
    </source>
</reference>
<feature type="compositionally biased region" description="Low complexity" evidence="1">
    <location>
        <begin position="120"/>
        <end position="135"/>
    </location>
</feature>
<dbReference type="OrthoDB" id="2690850at2759"/>
<proteinExistence type="predicted"/>
<name>A0A0C3IHG5_PISTI</name>
<gene>
    <name evidence="2" type="ORF">M404DRAFT_33254</name>
</gene>
<dbReference type="AlphaFoldDB" id="A0A0C3IHG5"/>
<accession>A0A0C3IHG5</accession>
<dbReference type="EMBL" id="KN832046">
    <property type="protein sequence ID" value="KIN96452.1"/>
    <property type="molecule type" value="Genomic_DNA"/>
</dbReference>
<evidence type="ECO:0000313" key="3">
    <source>
        <dbReference type="Proteomes" id="UP000054217"/>
    </source>
</evidence>
<evidence type="ECO:0000256" key="1">
    <source>
        <dbReference type="SAM" id="MobiDB-lite"/>
    </source>
</evidence>
<organism evidence="2 3">
    <name type="scientific">Pisolithus tinctorius Marx 270</name>
    <dbReference type="NCBI Taxonomy" id="870435"/>
    <lineage>
        <taxon>Eukaryota</taxon>
        <taxon>Fungi</taxon>
        <taxon>Dikarya</taxon>
        <taxon>Basidiomycota</taxon>
        <taxon>Agaricomycotina</taxon>
        <taxon>Agaricomycetes</taxon>
        <taxon>Agaricomycetidae</taxon>
        <taxon>Boletales</taxon>
        <taxon>Sclerodermatineae</taxon>
        <taxon>Pisolithaceae</taxon>
        <taxon>Pisolithus</taxon>
    </lineage>
</organism>
<keyword evidence="3" id="KW-1185">Reference proteome</keyword>
<evidence type="ECO:0000313" key="2">
    <source>
        <dbReference type="EMBL" id="KIN96452.1"/>
    </source>
</evidence>
<feature type="region of interest" description="Disordered" evidence="1">
    <location>
        <begin position="114"/>
        <end position="185"/>
    </location>
</feature>
<evidence type="ECO:0008006" key="4">
    <source>
        <dbReference type="Google" id="ProtNLM"/>
    </source>
</evidence>
<dbReference type="HOGENOM" id="CLU_033743_4_2_1"/>
<reference evidence="3" key="2">
    <citation type="submission" date="2015-01" db="EMBL/GenBank/DDBJ databases">
        <title>Evolutionary Origins and Diversification of the Mycorrhizal Mutualists.</title>
        <authorList>
            <consortium name="DOE Joint Genome Institute"/>
            <consortium name="Mycorrhizal Genomics Consortium"/>
            <person name="Kohler A."/>
            <person name="Kuo A."/>
            <person name="Nagy L.G."/>
            <person name="Floudas D."/>
            <person name="Copeland A."/>
            <person name="Barry K.W."/>
            <person name="Cichocki N."/>
            <person name="Veneault-Fourrey C."/>
            <person name="LaButti K."/>
            <person name="Lindquist E.A."/>
            <person name="Lipzen A."/>
            <person name="Lundell T."/>
            <person name="Morin E."/>
            <person name="Murat C."/>
            <person name="Riley R."/>
            <person name="Ohm R."/>
            <person name="Sun H."/>
            <person name="Tunlid A."/>
            <person name="Henrissat B."/>
            <person name="Grigoriev I.V."/>
            <person name="Hibbett D.S."/>
            <person name="Martin F."/>
        </authorList>
    </citation>
    <scope>NUCLEOTIDE SEQUENCE [LARGE SCALE GENOMIC DNA]</scope>
    <source>
        <strain evidence="3">Marx 270</strain>
    </source>
</reference>
<dbReference type="InParanoid" id="A0A0C3IHG5"/>
<feature type="compositionally biased region" description="Low complexity" evidence="1">
    <location>
        <begin position="155"/>
        <end position="171"/>
    </location>
</feature>
<feature type="compositionally biased region" description="Polar residues" evidence="1">
    <location>
        <begin position="145"/>
        <end position="154"/>
    </location>
</feature>
<feature type="compositionally biased region" description="Basic and acidic residues" evidence="1">
    <location>
        <begin position="176"/>
        <end position="185"/>
    </location>
</feature>
<sequence>MALEWFKPDLLRLNDPNDQPLWMDSWKEFVLELQTPFGPHDLVTDAKSQLDHLHIKDSYSDSALCHHFYSGLPDWIKDKVCHVGKPWTLHKLRHPAQEIDVCYWECKEEVQRASKHQGLSNSSNNKSGGSGNNNKAKTGQEKPKTSSNNTVSTQSKLASSKLSNNSNSSKPKPSKLRNDGKLTPE</sequence>
<dbReference type="Proteomes" id="UP000054217">
    <property type="component" value="Unassembled WGS sequence"/>
</dbReference>
<protein>
    <recommendedName>
        <fullName evidence="4">Retrotransposon gag domain-containing protein</fullName>
    </recommendedName>
</protein>